<dbReference type="Proteomes" id="UP000178039">
    <property type="component" value="Unassembled WGS sequence"/>
</dbReference>
<dbReference type="EMBL" id="MGBB01000042">
    <property type="protein sequence ID" value="OGK57962.1"/>
    <property type="molecule type" value="Genomic_DNA"/>
</dbReference>
<name>A0A1F7JQU2_9BACT</name>
<evidence type="ECO:0000313" key="2">
    <source>
        <dbReference type="Proteomes" id="UP000178039"/>
    </source>
</evidence>
<sequence>MITQQVQIKLNLPLALKDFLESKAQKFDMPLAAYLKHLILNDVSDLEFPTFQISDASEKKAKKALAEKKAAVKVTSVSEYFKNL</sequence>
<gene>
    <name evidence="1" type="ORF">A3H86_03060</name>
</gene>
<evidence type="ECO:0000313" key="1">
    <source>
        <dbReference type="EMBL" id="OGK57962.1"/>
    </source>
</evidence>
<reference evidence="1 2" key="1">
    <citation type="journal article" date="2016" name="Nat. Commun.">
        <title>Thousands of microbial genomes shed light on interconnected biogeochemical processes in an aquifer system.</title>
        <authorList>
            <person name="Anantharaman K."/>
            <person name="Brown C.T."/>
            <person name="Hug L.A."/>
            <person name="Sharon I."/>
            <person name="Castelle C.J."/>
            <person name="Probst A.J."/>
            <person name="Thomas B.C."/>
            <person name="Singh A."/>
            <person name="Wilkins M.J."/>
            <person name="Karaoz U."/>
            <person name="Brodie E.L."/>
            <person name="Williams K.H."/>
            <person name="Hubbard S.S."/>
            <person name="Banfield J.F."/>
        </authorList>
    </citation>
    <scope>NUCLEOTIDE SEQUENCE [LARGE SCALE GENOMIC DNA]</scope>
</reference>
<protein>
    <submittedName>
        <fullName evidence="1">Uncharacterized protein</fullName>
    </submittedName>
</protein>
<accession>A0A1F7JQU2</accession>
<dbReference type="AlphaFoldDB" id="A0A1F7JQU2"/>
<proteinExistence type="predicted"/>
<organism evidence="1 2">
    <name type="scientific">Candidatus Roizmanbacteria bacterium RIFCSPLOWO2_02_FULL_41_9</name>
    <dbReference type="NCBI Taxonomy" id="1802077"/>
    <lineage>
        <taxon>Bacteria</taxon>
        <taxon>Candidatus Roizmaniibacteriota</taxon>
    </lineage>
</organism>
<comment type="caution">
    <text evidence="1">The sequence shown here is derived from an EMBL/GenBank/DDBJ whole genome shotgun (WGS) entry which is preliminary data.</text>
</comment>